<keyword evidence="4" id="KW-0149">Chlorophyll biosynthesis</keyword>
<keyword evidence="5" id="KW-0077">Bacteriochlorophyll biosynthesis</keyword>
<evidence type="ECO:0000256" key="4">
    <source>
        <dbReference type="ARBA" id="ARBA00023171"/>
    </source>
</evidence>
<accession>A0A1G7B0V8</accession>
<keyword evidence="6" id="KW-0472">Membrane</keyword>
<dbReference type="GO" id="GO:0015979">
    <property type="term" value="P:photosynthesis"/>
    <property type="evidence" value="ECO:0007669"/>
    <property type="project" value="UniProtKB-KW"/>
</dbReference>
<feature type="transmembrane region" description="Helical" evidence="6">
    <location>
        <begin position="21"/>
        <end position="41"/>
    </location>
</feature>
<reference evidence="8" key="1">
    <citation type="submission" date="2016-10" db="EMBL/GenBank/DDBJ databases">
        <authorList>
            <person name="Varghese N."/>
            <person name="Submissions S."/>
        </authorList>
    </citation>
    <scope>NUCLEOTIDE SEQUENCE [LARGE SCALE GENOMIC DNA]</scope>
    <source>
        <strain evidence="8">DSM 21424</strain>
    </source>
</reference>
<dbReference type="Pfam" id="PF05398">
    <property type="entry name" value="PufQ"/>
    <property type="match status" value="1"/>
</dbReference>
<evidence type="ECO:0000313" key="8">
    <source>
        <dbReference type="Proteomes" id="UP000198922"/>
    </source>
</evidence>
<dbReference type="RefSeq" id="WP_090110109.1">
    <property type="nucleotide sequence ID" value="NZ_FNAT01000001.1"/>
</dbReference>
<evidence type="ECO:0000256" key="1">
    <source>
        <dbReference type="ARBA" id="ARBA00003128"/>
    </source>
</evidence>
<dbReference type="EMBL" id="FNAT01000001">
    <property type="protein sequence ID" value="SDE20719.1"/>
    <property type="molecule type" value="Genomic_DNA"/>
</dbReference>
<keyword evidence="6" id="KW-1133">Transmembrane helix</keyword>
<organism evidence="7 8">
    <name type="scientific">Limimaricola pyoseonensis</name>
    <dbReference type="NCBI Taxonomy" id="521013"/>
    <lineage>
        <taxon>Bacteria</taxon>
        <taxon>Pseudomonadati</taxon>
        <taxon>Pseudomonadota</taxon>
        <taxon>Alphaproteobacteria</taxon>
        <taxon>Rhodobacterales</taxon>
        <taxon>Paracoccaceae</taxon>
        <taxon>Limimaricola</taxon>
    </lineage>
</organism>
<dbReference type="GO" id="GO:0030494">
    <property type="term" value="P:bacteriochlorophyll biosynthetic process"/>
    <property type="evidence" value="ECO:0007669"/>
    <property type="project" value="UniProtKB-KW"/>
</dbReference>
<evidence type="ECO:0000256" key="3">
    <source>
        <dbReference type="ARBA" id="ARBA00022531"/>
    </source>
</evidence>
<dbReference type="STRING" id="521013.SAMN04488567_1197"/>
<dbReference type="Proteomes" id="UP000198922">
    <property type="component" value="Unassembled WGS sequence"/>
</dbReference>
<sequence length="73" mass="8037">MIHATRAAKPGRPGRRRGREYTTYFTVIYTLALPFATAGWLRDALRGDLSDTRGPLSRARAAADEVTPTIFSA</sequence>
<comment type="function">
    <text evidence="1">Required for bacteriochlorophyll biosynthesis. Directly involved in the assembly of both the B875 and B800-850 pigment-protein complexes.</text>
</comment>
<dbReference type="InterPro" id="IPR008800">
    <property type="entry name" value="PufQ_cyt-su"/>
</dbReference>
<keyword evidence="6" id="KW-0812">Transmembrane</keyword>
<comment type="similarity">
    <text evidence="2">Belongs to the PufQ family.</text>
</comment>
<gene>
    <name evidence="7" type="ORF">SAMN04488567_1197</name>
</gene>
<evidence type="ECO:0000256" key="5">
    <source>
        <dbReference type="ARBA" id="ARBA00023181"/>
    </source>
</evidence>
<name>A0A1G7B0V8_9RHOB</name>
<evidence type="ECO:0000256" key="6">
    <source>
        <dbReference type="SAM" id="Phobius"/>
    </source>
</evidence>
<evidence type="ECO:0000256" key="2">
    <source>
        <dbReference type="ARBA" id="ARBA00009920"/>
    </source>
</evidence>
<dbReference type="OrthoDB" id="7872505at2"/>
<dbReference type="AlphaFoldDB" id="A0A1G7B0V8"/>
<evidence type="ECO:0000313" key="7">
    <source>
        <dbReference type="EMBL" id="SDE20719.1"/>
    </source>
</evidence>
<keyword evidence="8" id="KW-1185">Reference proteome</keyword>
<protein>
    <submittedName>
        <fullName evidence="7">PufQ cytochrome subunit</fullName>
    </submittedName>
</protein>
<keyword evidence="3" id="KW-0602">Photosynthesis</keyword>
<proteinExistence type="inferred from homology"/>